<feature type="transmembrane region" description="Helical" evidence="1">
    <location>
        <begin position="141"/>
        <end position="166"/>
    </location>
</feature>
<dbReference type="RefSeq" id="WP_240811129.1">
    <property type="nucleotide sequence ID" value="NZ_BAAAIS010000001.1"/>
</dbReference>
<keyword evidence="1" id="KW-1133">Transmembrane helix</keyword>
<feature type="transmembrane region" description="Helical" evidence="1">
    <location>
        <begin position="105"/>
        <end position="129"/>
    </location>
</feature>
<dbReference type="Proteomes" id="UP001597280">
    <property type="component" value="Unassembled WGS sequence"/>
</dbReference>
<comment type="caution">
    <text evidence="2">The sequence shown here is derived from an EMBL/GenBank/DDBJ whole genome shotgun (WGS) entry which is preliminary data.</text>
</comment>
<accession>A0ABW4PV04</accession>
<evidence type="ECO:0000313" key="3">
    <source>
        <dbReference type="Proteomes" id="UP001597280"/>
    </source>
</evidence>
<evidence type="ECO:0000256" key="1">
    <source>
        <dbReference type="SAM" id="Phobius"/>
    </source>
</evidence>
<reference evidence="3" key="1">
    <citation type="journal article" date="2019" name="Int. J. Syst. Evol. Microbiol.">
        <title>The Global Catalogue of Microorganisms (GCM) 10K type strain sequencing project: providing services to taxonomists for standard genome sequencing and annotation.</title>
        <authorList>
            <consortium name="The Broad Institute Genomics Platform"/>
            <consortium name="The Broad Institute Genome Sequencing Center for Infectious Disease"/>
            <person name="Wu L."/>
            <person name="Ma J."/>
        </authorList>
    </citation>
    <scope>NUCLEOTIDE SEQUENCE [LARGE SCALE GENOMIC DNA]</scope>
    <source>
        <strain evidence="3">JCM 11650</strain>
    </source>
</reference>
<dbReference type="EMBL" id="JBHUFL010000001">
    <property type="protein sequence ID" value="MFD1833620.1"/>
    <property type="molecule type" value="Genomic_DNA"/>
</dbReference>
<feature type="transmembrane region" description="Helical" evidence="1">
    <location>
        <begin position="66"/>
        <end position="85"/>
    </location>
</feature>
<name>A0ABW4PV04_9MICO</name>
<feature type="transmembrane region" description="Helical" evidence="1">
    <location>
        <begin position="7"/>
        <end position="30"/>
    </location>
</feature>
<gene>
    <name evidence="2" type="ORF">ACFSDA_00910</name>
</gene>
<organism evidence="2 3">
    <name type="scientific">Brachybacterium rhamnosum</name>
    <dbReference type="NCBI Taxonomy" id="173361"/>
    <lineage>
        <taxon>Bacteria</taxon>
        <taxon>Bacillati</taxon>
        <taxon>Actinomycetota</taxon>
        <taxon>Actinomycetes</taxon>
        <taxon>Micrococcales</taxon>
        <taxon>Dermabacteraceae</taxon>
        <taxon>Brachybacterium</taxon>
    </lineage>
</organism>
<feature type="transmembrane region" description="Helical" evidence="1">
    <location>
        <begin position="42"/>
        <end position="59"/>
    </location>
</feature>
<keyword evidence="1" id="KW-0812">Transmembrane</keyword>
<keyword evidence="3" id="KW-1185">Reference proteome</keyword>
<dbReference type="InterPro" id="IPR017195">
    <property type="entry name" value="ABC_thiamin-permease_prd"/>
</dbReference>
<dbReference type="PIRSF" id="PIRSF037394">
    <property type="entry name" value="ABC_thiamine-permease_YkoE_prd"/>
    <property type="match status" value="1"/>
</dbReference>
<sequence length="196" mass="20516">MRTIDLLVSVAIGAAFGVAFLGYGALYSLIGPLTAAFKPAEGILAGIWFLPAVLAALIVRKPGAALLAELVAATLEMILGGQWGWGTVVSGLLQGGGVEIGFLLFVYRRFTLPVAMLGGVIAAALEWVWERFSYYPEMSWTFALLLLAFFLVSGALLCGALGWAAVRALGATGALDALPAGRDRDRERRAAATTAA</sequence>
<proteinExistence type="predicted"/>
<dbReference type="Pfam" id="PF09819">
    <property type="entry name" value="ABC_cobalt"/>
    <property type="match status" value="1"/>
</dbReference>
<protein>
    <submittedName>
        <fullName evidence="2">ECF transporter S component</fullName>
    </submittedName>
</protein>
<keyword evidence="1" id="KW-0472">Membrane</keyword>
<evidence type="ECO:0000313" key="2">
    <source>
        <dbReference type="EMBL" id="MFD1833620.1"/>
    </source>
</evidence>